<evidence type="ECO:0000256" key="5">
    <source>
        <dbReference type="SAM" id="Phobius"/>
    </source>
</evidence>
<feature type="transmembrane region" description="Helical" evidence="5">
    <location>
        <begin position="129"/>
        <end position="151"/>
    </location>
</feature>
<dbReference type="EMBL" id="GL876971">
    <property type="protein sequence ID" value="KLU88443.1"/>
    <property type="molecule type" value="Genomic_DNA"/>
</dbReference>
<reference evidence="7" key="3">
    <citation type="submission" date="2011-03" db="EMBL/GenBank/DDBJ databases">
        <title>Annotation of Magnaporthe poae ATCC 64411.</title>
        <authorList>
            <person name="Ma L.-J."/>
            <person name="Dead R."/>
            <person name="Young S.K."/>
            <person name="Zeng Q."/>
            <person name="Gargeya S."/>
            <person name="Fitzgerald M."/>
            <person name="Haas B."/>
            <person name="Abouelleil A."/>
            <person name="Alvarado L."/>
            <person name="Arachchi H.M."/>
            <person name="Berlin A."/>
            <person name="Brown A."/>
            <person name="Chapman S.B."/>
            <person name="Chen Z."/>
            <person name="Dunbar C."/>
            <person name="Freedman E."/>
            <person name="Gearin G."/>
            <person name="Gellesch M."/>
            <person name="Goldberg J."/>
            <person name="Griggs A."/>
            <person name="Gujja S."/>
            <person name="Heiman D."/>
            <person name="Howarth C."/>
            <person name="Larson L."/>
            <person name="Lui A."/>
            <person name="MacDonald P.J.P."/>
            <person name="Mehta T."/>
            <person name="Montmayeur A."/>
            <person name="Murphy C."/>
            <person name="Neiman D."/>
            <person name="Pearson M."/>
            <person name="Priest M."/>
            <person name="Roberts A."/>
            <person name="Saif S."/>
            <person name="Shea T."/>
            <person name="Shenoy N."/>
            <person name="Sisk P."/>
            <person name="Stolte C."/>
            <person name="Sykes S."/>
            <person name="Yandava C."/>
            <person name="Wortman J."/>
            <person name="Nusbaum C."/>
            <person name="Birren B."/>
        </authorList>
    </citation>
    <scope>NUCLEOTIDE SEQUENCE</scope>
    <source>
        <strain evidence="7">ATCC 64411</strain>
    </source>
</reference>
<organism evidence="8 9">
    <name type="scientific">Magnaporthiopsis poae (strain ATCC 64411 / 73-15)</name>
    <name type="common">Kentucky bluegrass fungus</name>
    <name type="synonym">Magnaporthe poae</name>
    <dbReference type="NCBI Taxonomy" id="644358"/>
    <lineage>
        <taxon>Eukaryota</taxon>
        <taxon>Fungi</taxon>
        <taxon>Dikarya</taxon>
        <taxon>Ascomycota</taxon>
        <taxon>Pezizomycotina</taxon>
        <taxon>Sordariomycetes</taxon>
        <taxon>Sordariomycetidae</taxon>
        <taxon>Magnaporthales</taxon>
        <taxon>Magnaporthaceae</taxon>
        <taxon>Magnaporthiopsis</taxon>
    </lineage>
</organism>
<dbReference type="AlphaFoldDB" id="A0A0C4E4N2"/>
<dbReference type="GO" id="GO:0070941">
    <property type="term" value="P:eisosome assembly"/>
    <property type="evidence" value="ECO:0007669"/>
    <property type="project" value="TreeGrafter"/>
</dbReference>
<dbReference type="eggNOG" id="ENOG502RZW2">
    <property type="taxonomic scope" value="Eukaryota"/>
</dbReference>
<dbReference type="Proteomes" id="UP000011715">
    <property type="component" value="Unassembled WGS sequence"/>
</dbReference>
<dbReference type="OMA" id="AFMWFLW"/>
<feature type="transmembrane region" description="Helical" evidence="5">
    <location>
        <begin position="40"/>
        <end position="61"/>
    </location>
</feature>
<evidence type="ECO:0000256" key="1">
    <source>
        <dbReference type="ARBA" id="ARBA00004141"/>
    </source>
</evidence>
<dbReference type="EnsemblFungi" id="MAPG_07429T0">
    <property type="protein sequence ID" value="MAPG_07429T0"/>
    <property type="gene ID" value="MAPG_07429"/>
</dbReference>
<evidence type="ECO:0000256" key="4">
    <source>
        <dbReference type="ARBA" id="ARBA00023136"/>
    </source>
</evidence>
<dbReference type="PANTHER" id="PTHR28165">
    <property type="entry name" value="NON-CLASSICAL EXPORT PROTEIN 2-RELATED"/>
    <property type="match status" value="1"/>
</dbReference>
<sequence length="174" mass="18645">MEDVIRTVLRLLQLLWVLLLTALVGNMIALNVGAAPSAQAAVNFAMFVAVVVWLAALYGLVTHYVSTLLSPAIAVVLDGAATLFTFIAGIVLAAKLKITNCGGSLDPADLGTDWIGFGSTDDTKRCREVQASAVFLWFLFFCFCVSLFFTFRTFRRAGGGSVLSSAPTMSQLRV</sequence>
<feature type="transmembrane region" description="Helical" evidence="5">
    <location>
        <begin position="73"/>
        <end position="94"/>
    </location>
</feature>
<dbReference type="OrthoDB" id="5423111at2759"/>
<dbReference type="GO" id="GO:0005886">
    <property type="term" value="C:plasma membrane"/>
    <property type="evidence" value="ECO:0007669"/>
    <property type="project" value="TreeGrafter"/>
</dbReference>
<keyword evidence="2 5" id="KW-0812">Transmembrane</keyword>
<dbReference type="InterPro" id="IPR008253">
    <property type="entry name" value="Marvel"/>
</dbReference>
<dbReference type="EMBL" id="ADBL01001793">
    <property type="status" value="NOT_ANNOTATED_CDS"/>
    <property type="molecule type" value="Genomic_DNA"/>
</dbReference>
<dbReference type="PANTHER" id="PTHR28165:SF1">
    <property type="entry name" value="NON-CLASSICAL EXPORT PROTEIN 2-RELATED"/>
    <property type="match status" value="1"/>
</dbReference>
<gene>
    <name evidence="7" type="ORF">MAPG_07429</name>
</gene>
<dbReference type="InterPro" id="IPR052649">
    <property type="entry name" value="NCE102-like"/>
</dbReference>
<feature type="domain" description="MARVEL" evidence="6">
    <location>
        <begin position="6"/>
        <end position="149"/>
    </location>
</feature>
<dbReference type="Pfam" id="PF01284">
    <property type="entry name" value="MARVEL"/>
    <property type="match status" value="1"/>
</dbReference>
<evidence type="ECO:0000313" key="8">
    <source>
        <dbReference type="EnsemblFungi" id="MAPG_07429T0"/>
    </source>
</evidence>
<evidence type="ECO:0000313" key="9">
    <source>
        <dbReference type="Proteomes" id="UP000011715"/>
    </source>
</evidence>
<dbReference type="GO" id="GO:0072659">
    <property type="term" value="P:protein localization to plasma membrane"/>
    <property type="evidence" value="ECO:0007669"/>
    <property type="project" value="TreeGrafter"/>
</dbReference>
<evidence type="ECO:0000313" key="7">
    <source>
        <dbReference type="EMBL" id="KLU88443.1"/>
    </source>
</evidence>
<proteinExistence type="predicted"/>
<dbReference type="GO" id="GO:0032126">
    <property type="term" value="C:eisosome"/>
    <property type="evidence" value="ECO:0007669"/>
    <property type="project" value="TreeGrafter"/>
</dbReference>
<protein>
    <recommendedName>
        <fullName evidence="6">MARVEL domain-containing protein</fullName>
    </recommendedName>
</protein>
<reference evidence="8" key="4">
    <citation type="journal article" date="2015" name="G3 (Bethesda)">
        <title>Genome sequences of three phytopathogenic species of the Magnaporthaceae family of fungi.</title>
        <authorList>
            <person name="Okagaki L.H."/>
            <person name="Nunes C.C."/>
            <person name="Sailsbery J."/>
            <person name="Clay B."/>
            <person name="Brown D."/>
            <person name="John T."/>
            <person name="Oh Y."/>
            <person name="Young N."/>
            <person name="Fitzgerald M."/>
            <person name="Haas B.J."/>
            <person name="Zeng Q."/>
            <person name="Young S."/>
            <person name="Adiconis X."/>
            <person name="Fan L."/>
            <person name="Levin J.Z."/>
            <person name="Mitchell T.K."/>
            <person name="Okubara P.A."/>
            <person name="Farman M.L."/>
            <person name="Kohn L.M."/>
            <person name="Birren B."/>
            <person name="Ma L.-J."/>
            <person name="Dean R.A."/>
        </authorList>
    </citation>
    <scope>NUCLEOTIDE SEQUENCE</scope>
    <source>
        <strain evidence="8">ATCC 64411 / 73-15</strain>
    </source>
</reference>
<accession>A0A0C4E4N2</accession>
<evidence type="ECO:0000259" key="6">
    <source>
        <dbReference type="Pfam" id="PF01284"/>
    </source>
</evidence>
<comment type="subcellular location">
    <subcellularLocation>
        <location evidence="1">Membrane</location>
        <topology evidence="1">Multi-pass membrane protein</topology>
    </subcellularLocation>
</comment>
<dbReference type="VEuPathDB" id="FungiDB:MAPG_07429"/>
<reference evidence="7" key="2">
    <citation type="submission" date="2010-05" db="EMBL/GenBank/DDBJ databases">
        <title>The Genome Sequence of Magnaporthe poae strain ATCC 64411.</title>
        <authorList>
            <consortium name="The Broad Institute Genome Sequencing Platform"/>
            <consortium name="Broad Institute Genome Sequencing Center for Infectious Disease"/>
            <person name="Ma L.-J."/>
            <person name="Dead R."/>
            <person name="Young S."/>
            <person name="Zeng Q."/>
            <person name="Koehrsen M."/>
            <person name="Alvarado L."/>
            <person name="Berlin A."/>
            <person name="Chapman S.B."/>
            <person name="Chen Z."/>
            <person name="Freedman E."/>
            <person name="Gellesch M."/>
            <person name="Goldberg J."/>
            <person name="Griggs A."/>
            <person name="Gujja S."/>
            <person name="Heilman E.R."/>
            <person name="Heiman D."/>
            <person name="Hepburn T."/>
            <person name="Howarth C."/>
            <person name="Jen D."/>
            <person name="Larson L."/>
            <person name="Mehta T."/>
            <person name="Neiman D."/>
            <person name="Pearson M."/>
            <person name="Roberts A."/>
            <person name="Saif S."/>
            <person name="Shea T."/>
            <person name="Shenoy N."/>
            <person name="Sisk P."/>
            <person name="Stolte C."/>
            <person name="Sykes S."/>
            <person name="Walk T."/>
            <person name="White J."/>
            <person name="Yandava C."/>
            <person name="Haas B."/>
            <person name="Nusbaum C."/>
            <person name="Birren B."/>
        </authorList>
    </citation>
    <scope>NUCLEOTIDE SEQUENCE</scope>
    <source>
        <strain evidence="7">ATCC 64411</strain>
    </source>
</reference>
<evidence type="ECO:0000256" key="2">
    <source>
        <dbReference type="ARBA" id="ARBA00022692"/>
    </source>
</evidence>
<name>A0A0C4E4N2_MAGP6</name>
<reference evidence="9" key="1">
    <citation type="submission" date="2010-05" db="EMBL/GenBank/DDBJ databases">
        <title>The genome sequence of Magnaporthe poae strain ATCC 64411.</title>
        <authorList>
            <person name="Ma L.-J."/>
            <person name="Dead R."/>
            <person name="Young S."/>
            <person name="Zeng Q."/>
            <person name="Koehrsen M."/>
            <person name="Alvarado L."/>
            <person name="Berlin A."/>
            <person name="Chapman S.B."/>
            <person name="Chen Z."/>
            <person name="Freedman E."/>
            <person name="Gellesch M."/>
            <person name="Goldberg J."/>
            <person name="Griggs A."/>
            <person name="Gujja S."/>
            <person name="Heilman E.R."/>
            <person name="Heiman D."/>
            <person name="Hepburn T."/>
            <person name="Howarth C."/>
            <person name="Jen D."/>
            <person name="Larson L."/>
            <person name="Mehta T."/>
            <person name="Neiman D."/>
            <person name="Pearson M."/>
            <person name="Roberts A."/>
            <person name="Saif S."/>
            <person name="Shea T."/>
            <person name="Shenoy N."/>
            <person name="Sisk P."/>
            <person name="Stolte C."/>
            <person name="Sykes S."/>
            <person name="Walk T."/>
            <person name="White J."/>
            <person name="Yandava C."/>
            <person name="Haas B."/>
            <person name="Nusbaum C."/>
            <person name="Birren B."/>
        </authorList>
    </citation>
    <scope>NUCLEOTIDE SEQUENCE [LARGE SCALE GENOMIC DNA]</scope>
    <source>
        <strain evidence="9">ATCC 64411 / 73-15</strain>
    </source>
</reference>
<evidence type="ECO:0000256" key="3">
    <source>
        <dbReference type="ARBA" id="ARBA00022989"/>
    </source>
</evidence>
<keyword evidence="3 5" id="KW-1133">Transmembrane helix</keyword>
<keyword evidence="9" id="KW-1185">Reference proteome</keyword>
<feature type="transmembrane region" description="Helical" evidence="5">
    <location>
        <begin position="12"/>
        <end position="34"/>
    </location>
</feature>
<reference evidence="8" key="5">
    <citation type="submission" date="2015-06" db="UniProtKB">
        <authorList>
            <consortium name="EnsemblFungi"/>
        </authorList>
    </citation>
    <scope>IDENTIFICATION</scope>
    <source>
        <strain evidence="8">ATCC 64411</strain>
    </source>
</reference>
<keyword evidence="4 5" id="KW-0472">Membrane</keyword>